<dbReference type="Proteomes" id="UP000178930">
    <property type="component" value="Unassembled WGS sequence"/>
</dbReference>
<dbReference type="GO" id="GO:0008781">
    <property type="term" value="F:N-acylneuraminate cytidylyltransferase activity"/>
    <property type="evidence" value="ECO:0007669"/>
    <property type="project" value="TreeGrafter"/>
</dbReference>
<dbReference type="Gene3D" id="3.90.550.10">
    <property type="entry name" value="Spore Coat Polysaccharide Biosynthesis Protein SpsA, Chain A"/>
    <property type="match status" value="1"/>
</dbReference>
<sequence length="245" mass="27620">MGKTKKEILAVIPARGGSKGVPKKNIKLLCGKPLIVWTITEAKKSKYLTRIIVSTDDEEIAEIAKRNGAEVPFLRPSEISGDLSTDVEFLLHALNFLKQKENYEPEIVLRLPPTSPLRTAKNIDEGIIKLLNTPGADAARPILEAPKHPYKMWKISADGQWLKPFLSKEFTGFEEPHNIARQLFPKVYIHTGAMDIMRLKTIRELKSTSGNKLTYFFMKPEESINIDTPLDFEIAEYLSKKMAAS</sequence>
<accession>A0A1G1XUX5</accession>
<dbReference type="InterPro" id="IPR003329">
    <property type="entry name" value="Cytidylyl_trans"/>
</dbReference>
<dbReference type="AlphaFoldDB" id="A0A1G1XUX5"/>
<evidence type="ECO:0008006" key="3">
    <source>
        <dbReference type="Google" id="ProtNLM"/>
    </source>
</evidence>
<dbReference type="Pfam" id="PF02348">
    <property type="entry name" value="CTP_transf_3"/>
    <property type="match status" value="1"/>
</dbReference>
<evidence type="ECO:0000313" key="2">
    <source>
        <dbReference type="Proteomes" id="UP000178930"/>
    </source>
</evidence>
<dbReference type="CDD" id="cd02513">
    <property type="entry name" value="CMP-NeuAc_Synthase"/>
    <property type="match status" value="1"/>
</dbReference>
<evidence type="ECO:0000313" key="1">
    <source>
        <dbReference type="EMBL" id="OGY43097.1"/>
    </source>
</evidence>
<dbReference type="PANTHER" id="PTHR21485">
    <property type="entry name" value="HAD SUPERFAMILY MEMBERS CMAS AND KDSC"/>
    <property type="match status" value="1"/>
</dbReference>
<comment type="caution">
    <text evidence="1">The sequence shown here is derived from an EMBL/GenBank/DDBJ whole genome shotgun (WGS) entry which is preliminary data.</text>
</comment>
<proteinExistence type="predicted"/>
<organism evidence="1 2">
    <name type="scientific">Candidatus Buchananbacteria bacterium RIFCSPHIGHO2_01_FULL_39_14</name>
    <dbReference type="NCBI Taxonomy" id="1797532"/>
    <lineage>
        <taxon>Bacteria</taxon>
        <taxon>Candidatus Buchananiibacteriota</taxon>
    </lineage>
</organism>
<name>A0A1G1XUX5_9BACT</name>
<dbReference type="SUPFAM" id="SSF53448">
    <property type="entry name" value="Nucleotide-diphospho-sugar transferases"/>
    <property type="match status" value="1"/>
</dbReference>
<dbReference type="STRING" id="1797532.A2729_05805"/>
<dbReference type="PANTHER" id="PTHR21485:SF6">
    <property type="entry name" value="N-ACYLNEURAMINATE CYTIDYLYLTRANSFERASE-RELATED"/>
    <property type="match status" value="1"/>
</dbReference>
<gene>
    <name evidence="1" type="ORF">A2729_05805</name>
</gene>
<dbReference type="InterPro" id="IPR029044">
    <property type="entry name" value="Nucleotide-diphossugar_trans"/>
</dbReference>
<dbReference type="InterPro" id="IPR050793">
    <property type="entry name" value="CMP-NeuNAc_synthase"/>
</dbReference>
<dbReference type="EMBL" id="MHIB01000042">
    <property type="protein sequence ID" value="OGY43097.1"/>
    <property type="molecule type" value="Genomic_DNA"/>
</dbReference>
<reference evidence="1 2" key="1">
    <citation type="journal article" date="2016" name="Nat. Commun.">
        <title>Thousands of microbial genomes shed light on interconnected biogeochemical processes in an aquifer system.</title>
        <authorList>
            <person name="Anantharaman K."/>
            <person name="Brown C.T."/>
            <person name="Hug L.A."/>
            <person name="Sharon I."/>
            <person name="Castelle C.J."/>
            <person name="Probst A.J."/>
            <person name="Thomas B.C."/>
            <person name="Singh A."/>
            <person name="Wilkins M.J."/>
            <person name="Karaoz U."/>
            <person name="Brodie E.L."/>
            <person name="Williams K.H."/>
            <person name="Hubbard S.S."/>
            <person name="Banfield J.F."/>
        </authorList>
    </citation>
    <scope>NUCLEOTIDE SEQUENCE [LARGE SCALE GENOMIC DNA]</scope>
</reference>
<protein>
    <recommendedName>
        <fullName evidence="3">Acylneuraminate cytidylyltransferase</fullName>
    </recommendedName>
</protein>